<evidence type="ECO:0000313" key="1">
    <source>
        <dbReference type="EMBL" id="CAK9872529.1"/>
    </source>
</evidence>
<dbReference type="Proteomes" id="UP001497522">
    <property type="component" value="Chromosome 3"/>
</dbReference>
<organism evidence="1 2">
    <name type="scientific">Sphagnum jensenii</name>
    <dbReference type="NCBI Taxonomy" id="128206"/>
    <lineage>
        <taxon>Eukaryota</taxon>
        <taxon>Viridiplantae</taxon>
        <taxon>Streptophyta</taxon>
        <taxon>Embryophyta</taxon>
        <taxon>Bryophyta</taxon>
        <taxon>Sphagnophytina</taxon>
        <taxon>Sphagnopsida</taxon>
        <taxon>Sphagnales</taxon>
        <taxon>Sphagnaceae</taxon>
        <taxon>Sphagnum</taxon>
    </lineage>
</organism>
<accession>A0ABP1BB74</accession>
<sequence>MQWREQTQQQQKQDTQIWSMDTDQQLKNCAAPSESSFIPMCLEQNPEGLTCSKELSQVCADTISARETSCGTQAALQKSHSDRVMESMSVAMVTSNPSSVCHSSDLCTVSGVKLGDAGIQVHMQPVDGAFDKIGGVSSGSAGKTQEASRQPAEVVKCNQVKNQVSMEIAHPQAAHLQAAQAFWGRLDQLTPDVGQAGTMQAFLHLFGGLPQLDSLLPVLEVGAQHPDTSYGHQWQKCQALVPNNIHGSSRTDIDALETGHMHGVTCSQALVREDHIATSQVCGSQGMEAPIQCKQQTYSTTSSNCETACLSSWERHLQGHP</sequence>
<protein>
    <submittedName>
        <fullName evidence="1">Uncharacterized protein</fullName>
    </submittedName>
</protein>
<evidence type="ECO:0000313" key="2">
    <source>
        <dbReference type="Proteomes" id="UP001497522"/>
    </source>
</evidence>
<reference evidence="1" key="1">
    <citation type="submission" date="2024-03" db="EMBL/GenBank/DDBJ databases">
        <authorList>
            <consortium name="ELIXIR-Norway"/>
            <consortium name="Elixir Norway"/>
        </authorList>
    </citation>
    <scope>NUCLEOTIDE SEQUENCE</scope>
</reference>
<gene>
    <name evidence="1" type="ORF">CSSPJE1EN2_LOCUS15099</name>
</gene>
<dbReference type="EMBL" id="OZ023704">
    <property type="protein sequence ID" value="CAK9872529.1"/>
    <property type="molecule type" value="Genomic_DNA"/>
</dbReference>
<proteinExistence type="predicted"/>
<name>A0ABP1BB74_9BRYO</name>
<keyword evidence="2" id="KW-1185">Reference proteome</keyword>